<dbReference type="PANTHER" id="PTHR43163">
    <property type="entry name" value="DIPEPTIDE TRANSPORT SYSTEM PERMEASE PROTEIN DPPB-RELATED"/>
    <property type="match status" value="1"/>
</dbReference>
<feature type="domain" description="ABC transmembrane type-1" evidence="8">
    <location>
        <begin position="110"/>
        <end position="324"/>
    </location>
</feature>
<evidence type="ECO:0000313" key="9">
    <source>
        <dbReference type="EMBL" id="GAA0954748.1"/>
    </source>
</evidence>
<protein>
    <submittedName>
        <fullName evidence="9">ABC transporter permease</fullName>
    </submittedName>
</protein>
<evidence type="ECO:0000259" key="8">
    <source>
        <dbReference type="PROSITE" id="PS50928"/>
    </source>
</evidence>
<dbReference type="InterPro" id="IPR000515">
    <property type="entry name" value="MetI-like"/>
</dbReference>
<evidence type="ECO:0000256" key="1">
    <source>
        <dbReference type="ARBA" id="ARBA00004651"/>
    </source>
</evidence>
<evidence type="ECO:0000256" key="3">
    <source>
        <dbReference type="ARBA" id="ARBA00022475"/>
    </source>
</evidence>
<evidence type="ECO:0000256" key="4">
    <source>
        <dbReference type="ARBA" id="ARBA00022692"/>
    </source>
</evidence>
<comment type="similarity">
    <text evidence="7">Belongs to the binding-protein-dependent transport system permease family.</text>
</comment>
<evidence type="ECO:0000256" key="2">
    <source>
        <dbReference type="ARBA" id="ARBA00022448"/>
    </source>
</evidence>
<evidence type="ECO:0000313" key="10">
    <source>
        <dbReference type="Proteomes" id="UP001500665"/>
    </source>
</evidence>
<comment type="caution">
    <text evidence="9">The sequence shown here is derived from an EMBL/GenBank/DDBJ whole genome shotgun (WGS) entry which is preliminary data.</text>
</comment>
<evidence type="ECO:0000256" key="6">
    <source>
        <dbReference type="ARBA" id="ARBA00023136"/>
    </source>
</evidence>
<accession>A0ABN1RC70</accession>
<feature type="transmembrane region" description="Helical" evidence="7">
    <location>
        <begin position="256"/>
        <end position="281"/>
    </location>
</feature>
<dbReference type="Pfam" id="PF00528">
    <property type="entry name" value="BPD_transp_1"/>
    <property type="match status" value="1"/>
</dbReference>
<keyword evidence="10" id="KW-1185">Reference proteome</keyword>
<feature type="transmembrane region" description="Helical" evidence="7">
    <location>
        <begin position="21"/>
        <end position="41"/>
    </location>
</feature>
<reference evidence="9 10" key="1">
    <citation type="journal article" date="2019" name="Int. J. Syst. Evol. Microbiol.">
        <title>The Global Catalogue of Microorganisms (GCM) 10K type strain sequencing project: providing services to taxonomists for standard genome sequencing and annotation.</title>
        <authorList>
            <consortium name="The Broad Institute Genomics Platform"/>
            <consortium name="The Broad Institute Genome Sequencing Center for Infectious Disease"/>
            <person name="Wu L."/>
            <person name="Ma J."/>
        </authorList>
    </citation>
    <scope>NUCLEOTIDE SEQUENCE [LARGE SCALE GENOMIC DNA]</scope>
    <source>
        <strain evidence="9 10">JCM 10696</strain>
    </source>
</reference>
<dbReference type="SUPFAM" id="SSF161098">
    <property type="entry name" value="MetI-like"/>
    <property type="match status" value="1"/>
</dbReference>
<feature type="transmembrane region" description="Helical" evidence="7">
    <location>
        <begin position="158"/>
        <end position="178"/>
    </location>
</feature>
<evidence type="ECO:0000256" key="5">
    <source>
        <dbReference type="ARBA" id="ARBA00022989"/>
    </source>
</evidence>
<keyword evidence="5 7" id="KW-1133">Transmembrane helix</keyword>
<dbReference type="InterPro" id="IPR035906">
    <property type="entry name" value="MetI-like_sf"/>
</dbReference>
<evidence type="ECO:0000256" key="7">
    <source>
        <dbReference type="RuleBase" id="RU363032"/>
    </source>
</evidence>
<feature type="transmembrane region" description="Helical" evidence="7">
    <location>
        <begin position="301"/>
        <end position="327"/>
    </location>
</feature>
<dbReference type="InterPro" id="IPR045621">
    <property type="entry name" value="BPD_transp_1_N"/>
</dbReference>
<dbReference type="PANTHER" id="PTHR43163:SF9">
    <property type="entry name" value="ABC TRANSPORTER PERMEASE PROTEIN"/>
    <property type="match status" value="1"/>
</dbReference>
<dbReference type="Gene3D" id="1.10.3720.10">
    <property type="entry name" value="MetI-like"/>
    <property type="match status" value="1"/>
</dbReference>
<proteinExistence type="inferred from homology"/>
<dbReference type="EMBL" id="BAAAHH010000015">
    <property type="protein sequence ID" value="GAA0954748.1"/>
    <property type="molecule type" value="Genomic_DNA"/>
</dbReference>
<keyword evidence="6 7" id="KW-0472">Membrane</keyword>
<comment type="subcellular location">
    <subcellularLocation>
        <location evidence="1 7">Cell membrane</location>
        <topology evidence="1 7">Multi-pass membrane protein</topology>
    </subcellularLocation>
</comment>
<feature type="transmembrane region" description="Helical" evidence="7">
    <location>
        <begin position="110"/>
        <end position="137"/>
    </location>
</feature>
<organism evidence="9 10">
    <name type="scientific">Actinocorallia libanotica</name>
    <dbReference type="NCBI Taxonomy" id="46162"/>
    <lineage>
        <taxon>Bacteria</taxon>
        <taxon>Bacillati</taxon>
        <taxon>Actinomycetota</taxon>
        <taxon>Actinomycetes</taxon>
        <taxon>Streptosporangiales</taxon>
        <taxon>Thermomonosporaceae</taxon>
        <taxon>Actinocorallia</taxon>
    </lineage>
</organism>
<keyword evidence="3" id="KW-1003">Cell membrane</keyword>
<feature type="transmembrane region" description="Helical" evidence="7">
    <location>
        <begin position="198"/>
        <end position="218"/>
    </location>
</feature>
<dbReference type="Pfam" id="PF19300">
    <property type="entry name" value="BPD_transp_1_N"/>
    <property type="match status" value="1"/>
</dbReference>
<keyword evidence="4 7" id="KW-0812">Transmembrane</keyword>
<gene>
    <name evidence="9" type="ORF">GCM10009550_38460</name>
</gene>
<dbReference type="CDD" id="cd06261">
    <property type="entry name" value="TM_PBP2"/>
    <property type="match status" value="1"/>
</dbReference>
<name>A0ABN1RC70_9ACTN</name>
<sequence>MERLKPRGTRTAVFARIAAVRALRFVTLLVGVSVLAFVLVLNSPVDPVQAYIGADVNVTDEQLARLREYWGLDESPIEQYSAWARAMLEGDLGTSTLYKAPVAAVIGERFWASFVLMGVAWVLSGVLGYCLGVVAAFHRGRLADRVITAYSYVLSSTPAFWLGIVFLVVFAVLLGWFPVGLAGPHGVPADEVTFAQRLHHFVLPAATLSLIGVANIAMHTREKMTDVLHSDHVVFARARGERGGPLFWNHGLRNSIVPAVTLQFAYFAELFGGSVLAETVFSYPGLGSTLTAAALGGDVPLLLGIVLISSAFVFAGNLIADLVNAAIDPRVRNRM</sequence>
<dbReference type="Proteomes" id="UP001500665">
    <property type="component" value="Unassembled WGS sequence"/>
</dbReference>
<keyword evidence="2 7" id="KW-0813">Transport</keyword>
<dbReference type="PROSITE" id="PS50928">
    <property type="entry name" value="ABC_TM1"/>
    <property type="match status" value="1"/>
</dbReference>
<dbReference type="RefSeq" id="WP_344242231.1">
    <property type="nucleotide sequence ID" value="NZ_BAAAHH010000015.1"/>
</dbReference>